<dbReference type="Proteomes" id="UP000281985">
    <property type="component" value="Unassembled WGS sequence"/>
</dbReference>
<dbReference type="InterPro" id="IPR018550">
    <property type="entry name" value="Lipid-A_deacylase-rel"/>
</dbReference>
<name>A0A3M0GH79_9FLAO</name>
<dbReference type="Gene3D" id="2.40.160.20">
    <property type="match status" value="1"/>
</dbReference>
<comment type="caution">
    <text evidence="1">The sequence shown here is derived from an EMBL/GenBank/DDBJ whole genome shotgun (WGS) entry which is preliminary data.</text>
</comment>
<accession>A0A3M0GH79</accession>
<keyword evidence="2" id="KW-1185">Reference proteome</keyword>
<evidence type="ECO:0000313" key="2">
    <source>
        <dbReference type="Proteomes" id="UP000281985"/>
    </source>
</evidence>
<dbReference type="GO" id="GO:0016787">
    <property type="term" value="F:hydrolase activity"/>
    <property type="evidence" value="ECO:0007669"/>
    <property type="project" value="UniProtKB-KW"/>
</dbReference>
<keyword evidence="1" id="KW-0378">Hydrolase</keyword>
<gene>
    <name evidence="1" type="ORF">EAX61_13795</name>
</gene>
<dbReference type="Pfam" id="PF09411">
    <property type="entry name" value="PagL"/>
    <property type="match status" value="1"/>
</dbReference>
<reference evidence="1 2" key="1">
    <citation type="submission" date="2018-10" db="EMBL/GenBank/DDBJ databases">
        <title>Dokdonia luteus sp. nov., isolated from sea water.</title>
        <authorList>
            <person name="Zhou L.Y."/>
            <person name="Du Z.J."/>
        </authorList>
    </citation>
    <scope>NUCLEOTIDE SEQUENCE [LARGE SCALE GENOMIC DNA]</scope>
    <source>
        <strain evidence="1 2">SH27</strain>
    </source>
</reference>
<dbReference type="EMBL" id="REFV01000015">
    <property type="protein sequence ID" value="RMB56676.1"/>
    <property type="molecule type" value="Genomic_DNA"/>
</dbReference>
<dbReference type="AlphaFoldDB" id="A0A3M0GH79"/>
<protein>
    <submittedName>
        <fullName evidence="1">Acyloxyacyl hydrolase</fullName>
    </submittedName>
</protein>
<sequence length="353" mass="40051">MASAVFAQSEPKTNFSSWDVAYLNGTILEHNPDIGHLIQERTTGLRLRYNRKTTGEKEWQQRYNYPDWGVTAFYQDMGNPELGKNYSLLGHFNFYFLNRNLVASMGGGIAYNTNPYDAETNFRNVAYGSHLMSAITGSLTYRKERLLGNFGVEAGVYLAHYSNGKLRAPNTSTNVLSFGLGINYSDRETNYVPQMVTLGSYEEPWHFSVQLHGGANETSVIGRGRNPLFGLQVYADKRWSYKSVFQVGAEWFWSQSIKEFVRYRSVAFPEDGLTGDESASRIGLFVGYELRISQVAAFVQAGYYVYYPVPFENRFYNRLGLKRYFGDHIYGSIAVKAHAAKAEAIEFGIGYRL</sequence>
<organism evidence="1 2">
    <name type="scientific">Dokdonia sinensis</name>
    <dbReference type="NCBI Taxonomy" id="2479847"/>
    <lineage>
        <taxon>Bacteria</taxon>
        <taxon>Pseudomonadati</taxon>
        <taxon>Bacteroidota</taxon>
        <taxon>Flavobacteriia</taxon>
        <taxon>Flavobacteriales</taxon>
        <taxon>Flavobacteriaceae</taxon>
        <taxon>Dokdonia</taxon>
    </lineage>
</organism>
<proteinExistence type="predicted"/>
<dbReference type="OrthoDB" id="627554at2"/>
<evidence type="ECO:0000313" key="1">
    <source>
        <dbReference type="EMBL" id="RMB56676.1"/>
    </source>
</evidence>